<feature type="compositionally biased region" description="Basic and acidic residues" evidence="1">
    <location>
        <begin position="309"/>
        <end position="325"/>
    </location>
</feature>
<feature type="region of interest" description="Disordered" evidence="1">
    <location>
        <begin position="277"/>
        <end position="329"/>
    </location>
</feature>
<evidence type="ECO:0000256" key="1">
    <source>
        <dbReference type="SAM" id="MobiDB-lite"/>
    </source>
</evidence>
<name>A0A9P6W9W4_RHOMI</name>
<dbReference type="Gene3D" id="3.40.50.11350">
    <property type="match status" value="1"/>
</dbReference>
<evidence type="ECO:0000313" key="3">
    <source>
        <dbReference type="Proteomes" id="UP000777482"/>
    </source>
</evidence>
<feature type="compositionally biased region" description="Low complexity" evidence="1">
    <location>
        <begin position="208"/>
        <end position="221"/>
    </location>
</feature>
<evidence type="ECO:0000313" key="2">
    <source>
        <dbReference type="EMBL" id="KAG0666846.1"/>
    </source>
</evidence>
<feature type="compositionally biased region" description="Polar residues" evidence="1">
    <location>
        <begin position="21"/>
        <end position="30"/>
    </location>
</feature>
<dbReference type="PANTHER" id="PTHR13132">
    <property type="entry name" value="ALPHA- 1,6 -FUCOSYLTRANSFERASE"/>
    <property type="match status" value="1"/>
</dbReference>
<feature type="compositionally biased region" description="Low complexity" evidence="1">
    <location>
        <begin position="31"/>
        <end position="42"/>
    </location>
</feature>
<feature type="region of interest" description="Disordered" evidence="1">
    <location>
        <begin position="112"/>
        <end position="145"/>
    </location>
</feature>
<keyword evidence="3" id="KW-1185">Reference proteome</keyword>
<comment type="caution">
    <text evidence="2">The sequence shown here is derived from an EMBL/GenBank/DDBJ whole genome shotgun (WGS) entry which is preliminary data.</text>
</comment>
<dbReference type="OrthoDB" id="428346at2759"/>
<proteinExistence type="predicted"/>
<accession>A0A9P6W9W4</accession>
<dbReference type="GO" id="GO:0006487">
    <property type="term" value="P:protein N-linked glycosylation"/>
    <property type="evidence" value="ECO:0007669"/>
    <property type="project" value="TreeGrafter"/>
</dbReference>
<protein>
    <submittedName>
        <fullName evidence="2">Uncharacterized protein</fullName>
    </submittedName>
</protein>
<dbReference type="GO" id="GO:0046921">
    <property type="term" value="F:alpha-(1-&gt;6)-fucosyltransferase activity"/>
    <property type="evidence" value="ECO:0007669"/>
    <property type="project" value="TreeGrafter"/>
</dbReference>
<reference evidence="2 3" key="1">
    <citation type="submission" date="2020-11" db="EMBL/GenBank/DDBJ databases">
        <title>Kefir isolates.</title>
        <authorList>
            <person name="Marcisauskas S."/>
            <person name="Kim Y."/>
            <person name="Blasche S."/>
        </authorList>
    </citation>
    <scope>NUCLEOTIDE SEQUENCE [LARGE SCALE GENOMIC DNA]</scope>
    <source>
        <strain evidence="2 3">KR</strain>
    </source>
</reference>
<dbReference type="PANTHER" id="PTHR13132:SF29">
    <property type="entry name" value="ALPHA-(1,6)-FUCOSYLTRANSFERASE"/>
    <property type="match status" value="1"/>
</dbReference>
<organism evidence="2 3">
    <name type="scientific">Rhodotorula mucilaginosa</name>
    <name type="common">Yeast</name>
    <name type="synonym">Rhodotorula rubra</name>
    <dbReference type="NCBI Taxonomy" id="5537"/>
    <lineage>
        <taxon>Eukaryota</taxon>
        <taxon>Fungi</taxon>
        <taxon>Dikarya</taxon>
        <taxon>Basidiomycota</taxon>
        <taxon>Pucciniomycotina</taxon>
        <taxon>Microbotryomycetes</taxon>
        <taxon>Sporidiobolales</taxon>
        <taxon>Sporidiobolaceae</taxon>
        <taxon>Rhodotorula</taxon>
    </lineage>
</organism>
<dbReference type="Proteomes" id="UP000777482">
    <property type="component" value="Unassembled WGS sequence"/>
</dbReference>
<dbReference type="EMBL" id="PUHQ01000003">
    <property type="protein sequence ID" value="KAG0666846.1"/>
    <property type="molecule type" value="Genomic_DNA"/>
</dbReference>
<feature type="compositionally biased region" description="Basic and acidic residues" evidence="1">
    <location>
        <begin position="115"/>
        <end position="125"/>
    </location>
</feature>
<gene>
    <name evidence="2" type="ORF">C6P46_003556</name>
</gene>
<feature type="compositionally biased region" description="Low complexity" evidence="1">
    <location>
        <begin position="49"/>
        <end position="78"/>
    </location>
</feature>
<feature type="region of interest" description="Disordered" evidence="1">
    <location>
        <begin position="198"/>
        <end position="234"/>
    </location>
</feature>
<sequence>MSAAGAPTGAEGPLCNGRGSQGRTTTMHGKTTSISTASSWSSRVNERVSFFASSSPSTSSSTPPTWSSSPSSTSASSSEAHGGYGPAPVGMDSAQGLGISEGWHEIAAEPSAQHEIPRGAYRNERSPNPLPSGRPSSHHYGPRSNDFCVRADPVLVLDPRTKPDSATAPPSRLRRVSTYLSVRGALHEAQRLIRQAVSSTHNADGTSHSHYPPSPSLLRPHPSVRHGASSTLSPRRAVRQAGLVVLLLVVLGFATHDLSRIRNSARAMRAYFDPSLNSSSSFSTAKAAHPLPLADEDDEDLLPIVTSSPRDDSAGADASTHEAEAKAQQVVDHAVEMAAKKRKAKKKQKDASKYKRLLPLGAPPRRYRYGANFVIAEDDTEAQITVKDPERTNGVIRVPSQKQLERIHEIGRKRYLAEEADWRAYEWQAPPPHSSLIRFADKLTSEELELRKWIQLLQKRPTSRGVGLGARENDDASSALTLAPMPVFDRGDRIKWTDLATQAESGHAGKCQGSTWQEDYRKMHAEMLDGKRDPHFISYHCEQGMNCGGLGDRLLGMTSAFFFGLVTQRAFLAEWQAPVPLDVIFDSPYLNWSHSSFTTERHRVLGRKQVADAAADLDIIHFDRLAVDATFGSVSWNAKRDRPLTPGFELRDLAYRSPWIKFFSNRGMVYRAFKYKHLKKRIGQLGLQEQTAFSCISDYLFQPKPAALDLITQYTSVMALPTVFSVGIHVRTGDQSMKDAQYDKVNTVKRHISFFRCARELGETYARPDQRVVFYLVTDSQHLKEDAQRVLGTKLITTDFAPQHVHQKSGHVDGVMSAVVEDYVLAKADMLVATQDSGFGKLASFMMAKPNSTVTIFPKFNPDVLGLRGKHSHLSVDCTSPTVFTSYEELSSEWSLG</sequence>
<feature type="region of interest" description="Disordered" evidence="1">
    <location>
        <begin position="1"/>
        <end position="96"/>
    </location>
</feature>
<dbReference type="AlphaFoldDB" id="A0A9P6W9W4"/>